<gene>
    <name evidence="1" type="ORF">SAMN04488074_13345</name>
</gene>
<evidence type="ECO:0000313" key="2">
    <source>
        <dbReference type="Proteomes" id="UP000199682"/>
    </source>
</evidence>
<dbReference type="GO" id="GO:0003677">
    <property type="term" value="F:DNA binding"/>
    <property type="evidence" value="ECO:0007669"/>
    <property type="project" value="InterPro"/>
</dbReference>
<dbReference type="RefSeq" id="WP_090014909.1">
    <property type="nucleotide sequence ID" value="NZ_FNET01000033.1"/>
</dbReference>
<dbReference type="Gene3D" id="1.10.260.40">
    <property type="entry name" value="lambda repressor-like DNA-binding domains"/>
    <property type="match status" value="1"/>
</dbReference>
<evidence type="ECO:0000313" key="1">
    <source>
        <dbReference type="EMBL" id="SDN07749.1"/>
    </source>
</evidence>
<dbReference type="Proteomes" id="UP000199682">
    <property type="component" value="Unassembled WGS sequence"/>
</dbReference>
<reference evidence="2" key="1">
    <citation type="submission" date="2016-10" db="EMBL/GenBank/DDBJ databases">
        <authorList>
            <person name="Varghese N."/>
            <person name="Submissions S."/>
        </authorList>
    </citation>
    <scope>NUCLEOTIDE SEQUENCE [LARGE SCALE GENOMIC DNA]</scope>
    <source>
        <strain evidence="2">DSM 44796</strain>
    </source>
</reference>
<name>A0A1G9YEZ8_9PSEU</name>
<sequence length="224" mass="24184">MTKDERDEALASLLEARAGNVRDKPQPLLNEGDRAEVESLIEVADLLWEAGHGAPPLESDPVAALLGLNPDPHCALDAKALVRARKNARLKGSELAERLVARGWEVQGRDVFRWENQSAADVAPALIKAIADETGVSVEQLTTNLQADVENDAVAEVARSSKFEGLVERWARLQGLSHAMAASVLESRLRATVHRGDRPDAGQLLQSLDALVAAVESGTRRNEP</sequence>
<organism evidence="1 2">
    <name type="scientific">Lentzea albidocapillata subsp. violacea</name>
    <dbReference type="NCBI Taxonomy" id="128104"/>
    <lineage>
        <taxon>Bacteria</taxon>
        <taxon>Bacillati</taxon>
        <taxon>Actinomycetota</taxon>
        <taxon>Actinomycetes</taxon>
        <taxon>Pseudonocardiales</taxon>
        <taxon>Pseudonocardiaceae</taxon>
        <taxon>Lentzea</taxon>
    </lineage>
</organism>
<dbReference type="AlphaFoldDB" id="A0A1G9YEZ8"/>
<proteinExistence type="predicted"/>
<accession>A0A1G9YEZ8</accession>
<protein>
    <submittedName>
        <fullName evidence="1">Uncharacterized protein</fullName>
    </submittedName>
</protein>
<dbReference type="InterPro" id="IPR010982">
    <property type="entry name" value="Lambda_DNA-bd_dom_sf"/>
</dbReference>
<dbReference type="EMBL" id="FNET01000033">
    <property type="protein sequence ID" value="SDN07749.1"/>
    <property type="molecule type" value="Genomic_DNA"/>
</dbReference>